<evidence type="ECO:0000313" key="2">
    <source>
        <dbReference type="Proteomes" id="UP000013085"/>
    </source>
</evidence>
<evidence type="ECO:0000313" key="1">
    <source>
        <dbReference type="EMBL" id="ENZ12454.1"/>
    </source>
</evidence>
<dbReference type="EMBL" id="AGYR01000039">
    <property type="protein sequence ID" value="ENZ12454.1"/>
    <property type="molecule type" value="Genomic_DNA"/>
</dbReference>
<sequence>MCLNILLWLLLLLKRVLVGFLKNKIYRLKKRGINCSIQLERLIKMYVCVTEEQKKVINETGNMMVIEFKRILNKIKLAFEGLLETVRNCVGCLDKFQENFWKLQAKEKYTIVHRLNRCGFDEKEINLMVFGAYHCRNNC</sequence>
<organism evidence="1 2">
    <name type="scientific">[Clostridium] clostridioforme 90A8</name>
    <dbReference type="NCBI Taxonomy" id="999408"/>
    <lineage>
        <taxon>Bacteria</taxon>
        <taxon>Bacillati</taxon>
        <taxon>Bacillota</taxon>
        <taxon>Clostridia</taxon>
        <taxon>Lachnospirales</taxon>
        <taxon>Lachnospiraceae</taxon>
        <taxon>Enterocloster</taxon>
    </lineage>
</organism>
<comment type="caution">
    <text evidence="1">The sequence shown here is derived from an EMBL/GenBank/DDBJ whole genome shotgun (WGS) entry which is preliminary data.</text>
</comment>
<dbReference type="HOGENOM" id="CLU_153077_0_0_9"/>
<protein>
    <submittedName>
        <fullName evidence="1">Uncharacterized protein</fullName>
    </submittedName>
</protein>
<reference evidence="1 2" key="1">
    <citation type="submission" date="2013-01" db="EMBL/GenBank/DDBJ databases">
        <title>The Genome Sequence of Clostridium clostridioforme 90A8.</title>
        <authorList>
            <consortium name="The Broad Institute Genome Sequencing Platform"/>
            <person name="Earl A."/>
            <person name="Ward D."/>
            <person name="Feldgarden M."/>
            <person name="Gevers D."/>
            <person name="Courvalin P."/>
            <person name="Lambert T."/>
            <person name="Walker B."/>
            <person name="Young S.K."/>
            <person name="Zeng Q."/>
            <person name="Gargeya S."/>
            <person name="Fitzgerald M."/>
            <person name="Haas B."/>
            <person name="Abouelleil A."/>
            <person name="Alvarado L."/>
            <person name="Arachchi H.M."/>
            <person name="Berlin A.M."/>
            <person name="Chapman S.B."/>
            <person name="Dewar J."/>
            <person name="Goldberg J."/>
            <person name="Griggs A."/>
            <person name="Gujja S."/>
            <person name="Hansen M."/>
            <person name="Howarth C."/>
            <person name="Imamovic A."/>
            <person name="Larimer J."/>
            <person name="McCowan C."/>
            <person name="Murphy C."/>
            <person name="Neiman D."/>
            <person name="Pearson M."/>
            <person name="Priest M."/>
            <person name="Roberts A."/>
            <person name="Saif S."/>
            <person name="Shea T."/>
            <person name="Sisk P."/>
            <person name="Sykes S."/>
            <person name="Wortman J."/>
            <person name="Nusbaum C."/>
            <person name="Birren B."/>
        </authorList>
    </citation>
    <scope>NUCLEOTIDE SEQUENCE [LARGE SCALE GENOMIC DNA]</scope>
    <source>
        <strain evidence="1 2">90A8</strain>
    </source>
</reference>
<dbReference type="Proteomes" id="UP000013085">
    <property type="component" value="Unassembled WGS sequence"/>
</dbReference>
<gene>
    <name evidence="1" type="ORF">HMPREF1090_03580</name>
</gene>
<dbReference type="AlphaFoldDB" id="A0A0E2H8N0"/>
<accession>A0A0E2H8N0</accession>
<proteinExistence type="predicted"/>
<dbReference type="PATRIC" id="fig|999408.3.peg.3850"/>
<name>A0A0E2H8N0_9FIRM</name>